<keyword evidence="9" id="KW-1185">Reference proteome</keyword>
<accession>B6K815</accession>
<dbReference type="OrthoDB" id="10267031at2759"/>
<dbReference type="GO" id="GO:0033290">
    <property type="term" value="C:eukaryotic 48S preinitiation complex"/>
    <property type="evidence" value="ECO:0007669"/>
    <property type="project" value="UniProtKB-UniRule"/>
</dbReference>
<gene>
    <name evidence="8" type="primary">tif313</name>
    <name evidence="7" type="ORF">SJAG_04891</name>
</gene>
<dbReference type="VEuPathDB" id="FungiDB:SJAG_04891"/>
<dbReference type="AlphaFoldDB" id="B6K815"/>
<keyword evidence="4 5" id="KW-0648">Protein biosynthesis</keyword>
<dbReference type="RefSeq" id="XP_002175962.1">
    <property type="nucleotide sequence ID" value="XM_002175926.2"/>
</dbReference>
<reference evidence="7 9" key="1">
    <citation type="journal article" date="2011" name="Science">
        <title>Comparative functional genomics of the fission yeasts.</title>
        <authorList>
            <person name="Rhind N."/>
            <person name="Chen Z."/>
            <person name="Yassour M."/>
            <person name="Thompson D.A."/>
            <person name="Haas B.J."/>
            <person name="Habib N."/>
            <person name="Wapinski I."/>
            <person name="Roy S."/>
            <person name="Lin M.F."/>
            <person name="Heiman D.I."/>
            <person name="Young S.K."/>
            <person name="Furuya K."/>
            <person name="Guo Y."/>
            <person name="Pidoux A."/>
            <person name="Chen H.M."/>
            <person name="Robbertse B."/>
            <person name="Goldberg J.M."/>
            <person name="Aoki K."/>
            <person name="Bayne E.H."/>
            <person name="Berlin A.M."/>
            <person name="Desjardins C.A."/>
            <person name="Dobbs E."/>
            <person name="Dukaj L."/>
            <person name="Fan L."/>
            <person name="FitzGerald M.G."/>
            <person name="French C."/>
            <person name="Gujja S."/>
            <person name="Hansen K."/>
            <person name="Keifenheim D."/>
            <person name="Levin J.Z."/>
            <person name="Mosher R.A."/>
            <person name="Mueller C.A."/>
            <person name="Pfiffner J."/>
            <person name="Priest M."/>
            <person name="Russ C."/>
            <person name="Smialowska A."/>
            <person name="Swoboda P."/>
            <person name="Sykes S.M."/>
            <person name="Vaughn M."/>
            <person name="Vengrova S."/>
            <person name="Yoder R."/>
            <person name="Zeng Q."/>
            <person name="Allshire R."/>
            <person name="Baulcombe D."/>
            <person name="Birren B.W."/>
            <person name="Brown W."/>
            <person name="Ekwall K."/>
            <person name="Kellis M."/>
            <person name="Leatherwood J."/>
            <person name="Levin H."/>
            <person name="Margalit H."/>
            <person name="Martienssen R."/>
            <person name="Nieduszynski C.A."/>
            <person name="Spatafora J.W."/>
            <person name="Friedman N."/>
            <person name="Dalgaard J.Z."/>
            <person name="Baumann P."/>
            <person name="Niki H."/>
            <person name="Regev A."/>
            <person name="Nusbaum C."/>
        </authorList>
    </citation>
    <scope>NUCLEOTIDE SEQUENCE [LARGE SCALE GENOMIC DNA]</scope>
    <source>
        <strain evidence="9">yFS275 / FY16936</strain>
    </source>
</reference>
<keyword evidence="3 5" id="KW-0396">Initiation factor</keyword>
<dbReference type="HOGENOM" id="CLU_035254_0_1_1"/>
<dbReference type="GO" id="GO:0002183">
    <property type="term" value="P:cytoplasmic translational initiation"/>
    <property type="evidence" value="ECO:0000318"/>
    <property type="project" value="GO_Central"/>
</dbReference>
<dbReference type="STRING" id="402676.B6K815"/>
<name>B6K815_SCHJY</name>
<proteinExistence type="inferred from homology"/>
<dbReference type="InterPro" id="IPR045237">
    <property type="entry name" value="COPS7/eIF3m"/>
</dbReference>
<dbReference type="PANTHER" id="PTHR15350:SF2">
    <property type="entry name" value="EUKARYOTIC TRANSLATION INITIATION FACTOR 3 SUBUNIT M"/>
    <property type="match status" value="1"/>
</dbReference>
<protein>
    <recommendedName>
        <fullName evidence="5">Eukaryotic translation initiation factor 3 subunit M</fullName>
        <shortName evidence="5">eIF3m</shortName>
    </recommendedName>
</protein>
<dbReference type="GO" id="GO:0005852">
    <property type="term" value="C:eukaryotic translation initiation factor 3 complex"/>
    <property type="evidence" value="ECO:0000318"/>
    <property type="project" value="GO_Central"/>
</dbReference>
<sequence length="432" mass="48172">MVAGLREVHPPPTTEFSRAQFPLKFRVLDRKMEQTSGNILFVESSIEEQVEELAVYLDNIGENEQKVLSTKCAEFLTAENVQNAINLLLDNLALLSKAPEKEFEPVFNVMLSLLSESTEYESSVNKICAIVKGFSEANSVNPTLLLAVLSTLFNSIPKQYISTRLIILTTIVSVASKASLYNLLTPHLPYLSSWLQEAGVSMAEQRAFNVLVSNSIRPFSEEQSFQFLLEAVKLSEDTVDEAARDLVSRAINSPKILFYDDIVSLPAVQRLDQSIVQLLGILCGGVLEDYLSWKAQNAGCFEQYKLDEEALLRKMKLLTAASLATAASNNKLSYAEIAKGLQIDESSVELWIIDVIRAGLVEGRMSQLTKSFLVHRSSYRVFQKQEWVKLHEKLAVWKSSLQGMLKIMEQPLSSFSMPSRKSGKDASISVSD</sequence>
<evidence type="ECO:0000256" key="5">
    <source>
        <dbReference type="HAMAP-Rule" id="MF_03012"/>
    </source>
</evidence>
<organism evidence="7 9">
    <name type="scientific">Schizosaccharomyces japonicus (strain yFS275 / FY16936)</name>
    <name type="common">Fission yeast</name>
    <dbReference type="NCBI Taxonomy" id="402676"/>
    <lineage>
        <taxon>Eukaryota</taxon>
        <taxon>Fungi</taxon>
        <taxon>Dikarya</taxon>
        <taxon>Ascomycota</taxon>
        <taxon>Taphrinomycotina</taxon>
        <taxon>Schizosaccharomycetes</taxon>
        <taxon>Schizosaccharomycetales</taxon>
        <taxon>Schizosaccharomycetaceae</taxon>
        <taxon>Schizosaccharomyces</taxon>
    </lineage>
</organism>
<dbReference type="InterPro" id="IPR027528">
    <property type="entry name" value="eIF3m"/>
</dbReference>
<comment type="similarity">
    <text evidence="5">Belongs to the eIF-3 subunit M family.</text>
</comment>
<dbReference type="PANTHER" id="PTHR15350">
    <property type="entry name" value="COP9 SIGNALOSOME COMPLEX SUBUNIT 7/DENDRITIC CELL PROTEIN GA17"/>
    <property type="match status" value="1"/>
</dbReference>
<evidence type="ECO:0000256" key="2">
    <source>
        <dbReference type="ARBA" id="ARBA00022490"/>
    </source>
</evidence>
<dbReference type="GeneID" id="7050322"/>
<evidence type="ECO:0000256" key="1">
    <source>
        <dbReference type="ARBA" id="ARBA00008482"/>
    </source>
</evidence>
<evidence type="ECO:0000259" key="6">
    <source>
        <dbReference type="PROSITE" id="PS50250"/>
    </source>
</evidence>
<comment type="function">
    <text evidence="5">Component of the eukaryotic translation initiation factor 3 (eIF-3) complex, which is involved in protein synthesis of a specialized repertoire of mRNAs and, together with other initiation factors, stimulates binding of mRNA and methionyl-tRNAi to the 40S ribosome. The eIF-3 complex specifically targets and initiates translation of a subset of mRNAs involved in cell proliferation.</text>
</comment>
<dbReference type="GO" id="GO:0003743">
    <property type="term" value="F:translation initiation factor activity"/>
    <property type="evidence" value="ECO:0007669"/>
    <property type="project" value="UniProtKB-UniRule"/>
</dbReference>
<comment type="subunit">
    <text evidence="5">Component of the eukaryotic translation initiation factor 3 (eIF-3) complex.</text>
</comment>
<dbReference type="GO" id="GO:0016282">
    <property type="term" value="C:eukaryotic 43S preinitiation complex"/>
    <property type="evidence" value="ECO:0007669"/>
    <property type="project" value="UniProtKB-UniRule"/>
</dbReference>
<comment type="similarity">
    <text evidence="1">Belongs to the CSN7/EIF3M family. CSN7 subfamily.</text>
</comment>
<dbReference type="Pfam" id="PF18005">
    <property type="entry name" value="eIF3m_C_helix"/>
    <property type="match status" value="1"/>
</dbReference>
<dbReference type="Proteomes" id="UP000001744">
    <property type="component" value="Unassembled WGS sequence"/>
</dbReference>
<evidence type="ECO:0000313" key="8">
    <source>
        <dbReference type="JaponicusDB" id="SJAG_04891"/>
    </source>
</evidence>
<dbReference type="GO" id="GO:0071541">
    <property type="term" value="C:eukaryotic translation initiation factor 3 complex, eIF3m"/>
    <property type="evidence" value="ECO:0007669"/>
    <property type="project" value="UniProtKB-UniRule"/>
</dbReference>
<keyword evidence="2 5" id="KW-0963">Cytoplasm</keyword>
<feature type="domain" description="PCI" evidence="6">
    <location>
        <begin position="220"/>
        <end position="379"/>
    </location>
</feature>
<dbReference type="JaponicusDB" id="SJAG_04891">
    <property type="gene designation" value="tif313"/>
</dbReference>
<dbReference type="Pfam" id="PF01399">
    <property type="entry name" value="PCI"/>
    <property type="match status" value="1"/>
</dbReference>
<comment type="subcellular location">
    <subcellularLocation>
        <location evidence="5">Cytoplasm</location>
    </subcellularLocation>
</comment>
<dbReference type="EMBL" id="KE651167">
    <property type="protein sequence ID" value="EEB09669.1"/>
    <property type="molecule type" value="Genomic_DNA"/>
</dbReference>
<dbReference type="HAMAP" id="MF_03012">
    <property type="entry name" value="eIF3m"/>
    <property type="match status" value="1"/>
</dbReference>
<dbReference type="InterPro" id="IPR040750">
    <property type="entry name" value="eIF3m_C_helix"/>
</dbReference>
<evidence type="ECO:0000313" key="9">
    <source>
        <dbReference type="Proteomes" id="UP000001744"/>
    </source>
</evidence>
<evidence type="ECO:0000313" key="7">
    <source>
        <dbReference type="EMBL" id="EEB09669.1"/>
    </source>
</evidence>
<evidence type="ECO:0000256" key="4">
    <source>
        <dbReference type="ARBA" id="ARBA00022917"/>
    </source>
</evidence>
<dbReference type="eggNOG" id="KOG2753">
    <property type="taxonomic scope" value="Eukaryota"/>
</dbReference>
<dbReference type="GO" id="GO:0001732">
    <property type="term" value="P:formation of cytoplasmic translation initiation complex"/>
    <property type="evidence" value="ECO:0007669"/>
    <property type="project" value="UniProtKB-UniRule"/>
</dbReference>
<dbReference type="OMA" id="VCLKALW"/>
<dbReference type="SMART" id="SM00088">
    <property type="entry name" value="PINT"/>
    <property type="match status" value="1"/>
</dbReference>
<dbReference type="PROSITE" id="PS50250">
    <property type="entry name" value="PCI"/>
    <property type="match status" value="1"/>
</dbReference>
<dbReference type="InterPro" id="IPR000717">
    <property type="entry name" value="PCI_dom"/>
</dbReference>
<evidence type="ECO:0000256" key="3">
    <source>
        <dbReference type="ARBA" id="ARBA00022540"/>
    </source>
</evidence>